<dbReference type="OrthoDB" id="9807577at2"/>
<reference evidence="1 2" key="1">
    <citation type="submission" date="2020-08" db="EMBL/GenBank/DDBJ databases">
        <title>Genomic Encyclopedia of Type Strains, Phase IV (KMG-IV): sequencing the most valuable type-strain genomes for metagenomic binning, comparative biology and taxonomic classification.</title>
        <authorList>
            <person name="Goeker M."/>
        </authorList>
    </citation>
    <scope>NUCLEOTIDE SEQUENCE [LARGE SCALE GENOMIC DNA]</scope>
    <source>
        <strain evidence="1 2">DSM 107085</strain>
    </source>
</reference>
<protein>
    <recommendedName>
        <fullName evidence="3">DUF1643 domain-containing protein</fullName>
    </recommendedName>
</protein>
<name>A0A841KQ00_9GAMM</name>
<dbReference type="AlphaFoldDB" id="A0A841KQ00"/>
<gene>
    <name evidence="1" type="ORF">HNQ86_002076</name>
</gene>
<dbReference type="EMBL" id="JACHET010000001">
    <property type="protein sequence ID" value="MBB6184731.1"/>
    <property type="molecule type" value="Genomic_DNA"/>
</dbReference>
<dbReference type="InterPro" id="IPR012441">
    <property type="entry name" value="DUF1643"/>
</dbReference>
<evidence type="ECO:0000313" key="2">
    <source>
        <dbReference type="Proteomes" id="UP000560000"/>
    </source>
</evidence>
<evidence type="ECO:0008006" key="3">
    <source>
        <dbReference type="Google" id="ProtNLM"/>
    </source>
</evidence>
<dbReference type="RefSeq" id="WP_152569196.1">
    <property type="nucleotide sequence ID" value="NZ_JACHET010000001.1"/>
</dbReference>
<dbReference type="Proteomes" id="UP000560000">
    <property type="component" value="Unassembled WGS sequence"/>
</dbReference>
<proteinExistence type="predicted"/>
<evidence type="ECO:0000313" key="1">
    <source>
        <dbReference type="EMBL" id="MBB6184731.1"/>
    </source>
</evidence>
<accession>A0A841KQ00</accession>
<organism evidence="1 2">
    <name type="scientific">Oleiagrimonas soli</name>
    <dbReference type="NCBI Taxonomy" id="1543381"/>
    <lineage>
        <taxon>Bacteria</taxon>
        <taxon>Pseudomonadati</taxon>
        <taxon>Pseudomonadota</taxon>
        <taxon>Gammaproteobacteria</taxon>
        <taxon>Lysobacterales</taxon>
        <taxon>Rhodanobacteraceae</taxon>
        <taxon>Oleiagrimonas</taxon>
    </lineage>
</organism>
<comment type="caution">
    <text evidence="1">The sequence shown here is derived from an EMBL/GenBank/DDBJ whole genome shotgun (WGS) entry which is preliminary data.</text>
</comment>
<dbReference type="Pfam" id="PF07799">
    <property type="entry name" value="DUF1643"/>
    <property type="match status" value="1"/>
</dbReference>
<sequence>MSTAPNTHTLQRGRIGDMDAAAAFSACGRYRYALWRRWGEGPTALFVMLNPSTASATANDPTIRRCIGFARAWGYGALAVGNLFAWRTPSPDKLRRARSPVGRDNDAWLQRLQAEAALTVAAWGHHGALRRRDAVVRALLREPHVLGLTRDHAPRHPLYMRADTQPKRWDAAVAATS</sequence>